<dbReference type="FunFam" id="2.30.30.140:FF:000022">
    <property type="entry name" value="Hydrogenase assembly chaperone HybG"/>
    <property type="match status" value="1"/>
</dbReference>
<dbReference type="PRINTS" id="PR00445">
    <property type="entry name" value="HUPFHYPC"/>
</dbReference>
<dbReference type="InterPro" id="IPR001109">
    <property type="entry name" value="Hydrogenase_HupF/HypC"/>
</dbReference>
<dbReference type="AlphaFoldDB" id="A0A2U1FI58"/>
<dbReference type="Pfam" id="PF01455">
    <property type="entry name" value="HupF_HypC"/>
    <property type="match status" value="1"/>
</dbReference>
<dbReference type="GO" id="GO:0051604">
    <property type="term" value="P:protein maturation"/>
    <property type="evidence" value="ECO:0007669"/>
    <property type="project" value="TreeGrafter"/>
</dbReference>
<comment type="similarity">
    <text evidence="1">Belongs to the HupF/HypC family.</text>
</comment>
<dbReference type="PANTHER" id="PTHR35177:SF2">
    <property type="entry name" value="HYDROGENASE MATURATION FACTOR HYBG"/>
    <property type="match status" value="1"/>
</dbReference>
<evidence type="ECO:0000313" key="3">
    <source>
        <dbReference type="Proteomes" id="UP000245639"/>
    </source>
</evidence>
<dbReference type="Proteomes" id="UP000245639">
    <property type="component" value="Unassembled WGS sequence"/>
</dbReference>
<sequence length="95" mass="10007">MCLGIPGELIEMATDDTDLALVSVAGVRRRVNVGLLTEDDELAVGDWVLIHVGFALAKIDEAEAQAALEMLHGLGPAYDQELADFTGSAVGREGL</sequence>
<dbReference type="GO" id="GO:0005506">
    <property type="term" value="F:iron ion binding"/>
    <property type="evidence" value="ECO:0007669"/>
    <property type="project" value="TreeGrafter"/>
</dbReference>
<protein>
    <submittedName>
        <fullName evidence="2">Hydrogenase expression/formation protein HypC</fullName>
    </submittedName>
</protein>
<name>A0A2U1FI58_9PSEU</name>
<dbReference type="NCBIfam" id="TIGR00074">
    <property type="entry name" value="hypC_hupF"/>
    <property type="match status" value="1"/>
</dbReference>
<dbReference type="OrthoDB" id="9806017at2"/>
<dbReference type="GO" id="GO:1902670">
    <property type="term" value="F:carbon dioxide binding"/>
    <property type="evidence" value="ECO:0007669"/>
    <property type="project" value="TreeGrafter"/>
</dbReference>
<dbReference type="PANTHER" id="PTHR35177">
    <property type="entry name" value="HYDROGENASE MATURATION FACTOR HYBG"/>
    <property type="match status" value="1"/>
</dbReference>
<gene>
    <name evidence="2" type="ORF">C8D89_103171</name>
</gene>
<keyword evidence="3" id="KW-1185">Reference proteome</keyword>
<dbReference type="RefSeq" id="WP_116707547.1">
    <property type="nucleotide sequence ID" value="NZ_QEKW01000003.1"/>
</dbReference>
<accession>A0A2U1FI58</accession>
<evidence type="ECO:0000313" key="2">
    <source>
        <dbReference type="EMBL" id="PVZ11841.1"/>
    </source>
</evidence>
<organism evidence="2 3">
    <name type="scientific">Actinomycetospora cinnamomea</name>
    <dbReference type="NCBI Taxonomy" id="663609"/>
    <lineage>
        <taxon>Bacteria</taxon>
        <taxon>Bacillati</taxon>
        <taxon>Actinomycetota</taxon>
        <taxon>Actinomycetes</taxon>
        <taxon>Pseudonocardiales</taxon>
        <taxon>Pseudonocardiaceae</taxon>
        <taxon>Actinomycetospora</taxon>
    </lineage>
</organism>
<dbReference type="SUPFAM" id="SSF159127">
    <property type="entry name" value="HupF/HypC-like"/>
    <property type="match status" value="1"/>
</dbReference>
<dbReference type="EMBL" id="QEKW01000003">
    <property type="protein sequence ID" value="PVZ11841.1"/>
    <property type="molecule type" value="Genomic_DNA"/>
</dbReference>
<comment type="caution">
    <text evidence="2">The sequence shown here is derived from an EMBL/GenBank/DDBJ whole genome shotgun (WGS) entry which is preliminary data.</text>
</comment>
<proteinExistence type="inferred from homology"/>
<evidence type="ECO:0000256" key="1">
    <source>
        <dbReference type="ARBA" id="ARBA00006018"/>
    </source>
</evidence>
<reference evidence="2 3" key="1">
    <citation type="submission" date="2018-04" db="EMBL/GenBank/DDBJ databases">
        <title>Genomic Encyclopedia of Type Strains, Phase IV (KMG-IV): sequencing the most valuable type-strain genomes for metagenomic binning, comparative biology and taxonomic classification.</title>
        <authorList>
            <person name="Goeker M."/>
        </authorList>
    </citation>
    <scope>NUCLEOTIDE SEQUENCE [LARGE SCALE GENOMIC DNA]</scope>
    <source>
        <strain evidence="2 3">DSM 45771</strain>
    </source>
</reference>
<dbReference type="Gene3D" id="2.30.30.140">
    <property type="match status" value="1"/>
</dbReference>